<feature type="transmembrane region" description="Helical" evidence="3">
    <location>
        <begin position="271"/>
        <end position="294"/>
    </location>
</feature>
<evidence type="ECO:0000313" key="5">
    <source>
        <dbReference type="EMBL" id="KAK9130270.1"/>
    </source>
</evidence>
<gene>
    <name evidence="5" type="ORF">Sjap_010757</name>
</gene>
<protein>
    <recommendedName>
        <fullName evidence="4">FAS1 domain-containing protein</fullName>
    </recommendedName>
</protein>
<dbReference type="InterPro" id="IPR052806">
    <property type="entry name" value="Fasciclin-like_AGP"/>
</dbReference>
<comment type="similarity">
    <text evidence="1">Belongs to the fasciclin-like AGP family.</text>
</comment>
<dbReference type="Gene3D" id="2.30.180.10">
    <property type="entry name" value="FAS1 domain"/>
    <property type="match status" value="1"/>
</dbReference>
<keyword evidence="3" id="KW-1133">Transmembrane helix</keyword>
<dbReference type="PANTHER" id="PTHR33985">
    <property type="entry name" value="OS02G0491300 PROTEIN-RELATED"/>
    <property type="match status" value="1"/>
</dbReference>
<name>A0AAP0P6R7_9MAGN</name>
<dbReference type="PROSITE" id="PS50213">
    <property type="entry name" value="FAS1"/>
    <property type="match status" value="1"/>
</dbReference>
<dbReference type="AlphaFoldDB" id="A0AAP0P6R7"/>
<keyword evidence="3" id="KW-0472">Membrane</keyword>
<organism evidence="5 6">
    <name type="scientific">Stephania japonica</name>
    <dbReference type="NCBI Taxonomy" id="461633"/>
    <lineage>
        <taxon>Eukaryota</taxon>
        <taxon>Viridiplantae</taxon>
        <taxon>Streptophyta</taxon>
        <taxon>Embryophyta</taxon>
        <taxon>Tracheophyta</taxon>
        <taxon>Spermatophyta</taxon>
        <taxon>Magnoliopsida</taxon>
        <taxon>Ranunculales</taxon>
        <taxon>Menispermaceae</taxon>
        <taxon>Menispermoideae</taxon>
        <taxon>Cissampelideae</taxon>
        <taxon>Stephania</taxon>
    </lineage>
</organism>
<accession>A0AAP0P6R7</accession>
<feature type="region of interest" description="Disordered" evidence="2">
    <location>
        <begin position="213"/>
        <end position="263"/>
    </location>
</feature>
<dbReference type="SUPFAM" id="SSF82153">
    <property type="entry name" value="FAS1 domain"/>
    <property type="match status" value="1"/>
</dbReference>
<evidence type="ECO:0000313" key="6">
    <source>
        <dbReference type="Proteomes" id="UP001417504"/>
    </source>
</evidence>
<dbReference type="Proteomes" id="UP001417504">
    <property type="component" value="Unassembled WGS sequence"/>
</dbReference>
<comment type="caution">
    <text evidence="5">The sequence shown here is derived from an EMBL/GenBank/DDBJ whole genome shotgun (WGS) entry which is preliminary data.</text>
</comment>
<dbReference type="InterPro" id="IPR036378">
    <property type="entry name" value="FAS1_dom_sf"/>
</dbReference>
<proteinExistence type="inferred from homology"/>
<sequence>MTKTIVTDRAGLGYDLNKSTITIFSSTDDAFLASHFTQPPMSLLEYHVVPRKVEEEDLESLIPAGFKLDTLLYGHSLHVTSSRNTSSLNDVKIKEWDVYNDGHVLVRGVNEFFNPSFKTRHFDFFRFLRKFVLREALETLIPFGSKLDTLRHGHPLVVTTVGHANASVNNVLIKDWDMFNNGKFVFHGVHRFFDPTFQTAEFPWLSSSPISNNGTKNTTSSSNGPETNASSPISSNGTENNTVGPMSSNGIENNISSGSASKRDNTSATNWASTWVVILAVLLVVFCAVLVRALTQKFLVSKVEVNTSQKVFHSDSKCKDPNVVYMVPLKEIFISKV</sequence>
<feature type="domain" description="FAS1" evidence="4">
    <location>
        <begin position="1"/>
        <end position="117"/>
    </location>
</feature>
<dbReference type="Pfam" id="PF02469">
    <property type="entry name" value="Fasciclin"/>
    <property type="match status" value="1"/>
</dbReference>
<evidence type="ECO:0000259" key="4">
    <source>
        <dbReference type="PROSITE" id="PS50213"/>
    </source>
</evidence>
<keyword evidence="6" id="KW-1185">Reference proteome</keyword>
<keyword evidence="3" id="KW-0812">Transmembrane</keyword>
<dbReference type="InterPro" id="IPR000782">
    <property type="entry name" value="FAS1_domain"/>
</dbReference>
<feature type="compositionally biased region" description="Low complexity" evidence="2">
    <location>
        <begin position="247"/>
        <end position="260"/>
    </location>
</feature>
<evidence type="ECO:0000256" key="2">
    <source>
        <dbReference type="SAM" id="MobiDB-lite"/>
    </source>
</evidence>
<dbReference type="EMBL" id="JBBNAE010000004">
    <property type="protein sequence ID" value="KAK9130270.1"/>
    <property type="molecule type" value="Genomic_DNA"/>
</dbReference>
<evidence type="ECO:0000256" key="1">
    <source>
        <dbReference type="ARBA" id="ARBA00007843"/>
    </source>
</evidence>
<feature type="compositionally biased region" description="Low complexity" evidence="2">
    <location>
        <begin position="213"/>
        <end position="224"/>
    </location>
</feature>
<feature type="compositionally biased region" description="Polar residues" evidence="2">
    <location>
        <begin position="225"/>
        <end position="246"/>
    </location>
</feature>
<evidence type="ECO:0000256" key="3">
    <source>
        <dbReference type="SAM" id="Phobius"/>
    </source>
</evidence>
<reference evidence="5 6" key="1">
    <citation type="submission" date="2024-01" db="EMBL/GenBank/DDBJ databases">
        <title>Genome assemblies of Stephania.</title>
        <authorList>
            <person name="Yang L."/>
        </authorList>
    </citation>
    <scope>NUCLEOTIDE SEQUENCE [LARGE SCALE GENOMIC DNA]</scope>
    <source>
        <strain evidence="5">QJT</strain>
        <tissue evidence="5">Leaf</tissue>
    </source>
</reference>
<dbReference type="PANTHER" id="PTHR33985:SF29">
    <property type="entry name" value="FAS1 DOMAIN-CONTAINING PROTEIN"/>
    <property type="match status" value="1"/>
</dbReference>